<evidence type="ECO:0000313" key="3">
    <source>
        <dbReference type="Proteomes" id="UP001500427"/>
    </source>
</evidence>
<evidence type="ECO:0000313" key="2">
    <source>
        <dbReference type="EMBL" id="GAA5025937.1"/>
    </source>
</evidence>
<keyword evidence="3" id="KW-1185">Reference proteome</keyword>
<comment type="caution">
    <text evidence="2">The sequence shown here is derived from an EMBL/GenBank/DDBJ whole genome shotgun (WGS) entry which is preliminary data.</text>
</comment>
<feature type="compositionally biased region" description="Polar residues" evidence="1">
    <location>
        <begin position="38"/>
        <end position="59"/>
    </location>
</feature>
<dbReference type="EMBL" id="BAABIW010000014">
    <property type="protein sequence ID" value="GAA5025937.1"/>
    <property type="molecule type" value="Genomic_DNA"/>
</dbReference>
<protein>
    <submittedName>
        <fullName evidence="2">Uncharacterized protein</fullName>
    </submittedName>
</protein>
<evidence type="ECO:0000256" key="1">
    <source>
        <dbReference type="SAM" id="MobiDB-lite"/>
    </source>
</evidence>
<reference evidence="3" key="1">
    <citation type="journal article" date="2019" name="Int. J. Syst. Evol. Microbiol.">
        <title>The Global Catalogue of Microorganisms (GCM) 10K type strain sequencing project: providing services to taxonomists for standard genome sequencing and annotation.</title>
        <authorList>
            <consortium name="The Broad Institute Genomics Platform"/>
            <consortium name="The Broad Institute Genome Sequencing Center for Infectious Disease"/>
            <person name="Wu L."/>
            <person name="Ma J."/>
        </authorList>
    </citation>
    <scope>NUCLEOTIDE SEQUENCE [LARGE SCALE GENOMIC DNA]</scope>
    <source>
        <strain evidence="3">JCM 17687</strain>
    </source>
</reference>
<sequence>MSDDLGATPTHTSDVSRDRIENATAGVEGSLSHGTDGMTGNVQSGNGQADSGSSGTAETVKNEAGSVAADAAESGRAVAGTATSGARDVVSEATSQLQSLFGQLRGELDDQASSQGQRAAEGLRGLADELRQMASRSEQQGLAGEAAGQIAERAGSAADWIENREPGDMLDELRSFARRRPGAFLIGAAVVGVVGGRMTRSLAGGSDDDAADGTRGAAV</sequence>
<dbReference type="Proteomes" id="UP001500427">
    <property type="component" value="Unassembled WGS sequence"/>
</dbReference>
<feature type="region of interest" description="Disordered" evidence="1">
    <location>
        <begin position="1"/>
        <end position="90"/>
    </location>
</feature>
<accession>A0ABP9JAH4</accession>
<proteinExistence type="predicted"/>
<name>A0ABP9JAH4_9MICO</name>
<gene>
    <name evidence="2" type="ORF">GCM10023258_19270</name>
</gene>
<organism evidence="2 3">
    <name type="scientific">Terrabacter aeriphilus</name>
    <dbReference type="NCBI Taxonomy" id="515662"/>
    <lineage>
        <taxon>Bacteria</taxon>
        <taxon>Bacillati</taxon>
        <taxon>Actinomycetota</taxon>
        <taxon>Actinomycetes</taxon>
        <taxon>Micrococcales</taxon>
        <taxon>Intrasporangiaceae</taxon>
        <taxon>Terrabacter</taxon>
    </lineage>
</organism>
<dbReference type="RefSeq" id="WP_345507259.1">
    <property type="nucleotide sequence ID" value="NZ_BAABIW010000014.1"/>
</dbReference>